<dbReference type="Proteomes" id="UP000277294">
    <property type="component" value="Unassembled WGS sequence"/>
</dbReference>
<protein>
    <recommendedName>
        <fullName evidence="4">Mu-like prophage I protein</fullName>
    </recommendedName>
</protein>
<dbReference type="RefSeq" id="WP_124081937.1">
    <property type="nucleotide sequence ID" value="NZ_UWPJ01000039.1"/>
</dbReference>
<dbReference type="EMBL" id="UWPJ01000039">
    <property type="protein sequence ID" value="VCU72370.1"/>
    <property type="molecule type" value="Genomic_DNA"/>
</dbReference>
<sequence length="275" mass="30670">MQTKVITYNLKERGRQFRGKERHFNIRAICDAINSPACQERVKNRDMLGYYGHWPRIKFGMNPAEGGMDGGRPSLVEPALVTTLLRAHPDGTIEHQAEFLNNDPGQVAAKLYTSRAGGFSSAIDQHRPEFFGFDYVLEPNYSTNRGYTLDDVNGMTLDDIEAAIYDEQMRGVMRLLDSANTAREQANEVIERLRAENEQLLSMVAASGKDPLAALDSVAIAPIAVSADPVERMKRDAAAFHGADALPEFIEPRGPEKDPTDQPLYGRLLGQFMRR</sequence>
<reference evidence="2 3" key="1">
    <citation type="submission" date="2018-10" db="EMBL/GenBank/DDBJ databases">
        <authorList>
            <person name="Criscuolo A."/>
        </authorList>
    </citation>
    <scope>NUCLEOTIDE SEQUENCE [LARGE SCALE GENOMIC DNA]</scope>
    <source>
        <strain evidence="2">DnA1</strain>
    </source>
</reference>
<dbReference type="OrthoDB" id="6683797at2"/>
<proteinExistence type="predicted"/>
<evidence type="ECO:0000256" key="1">
    <source>
        <dbReference type="SAM" id="Coils"/>
    </source>
</evidence>
<dbReference type="AlphaFoldDB" id="A0A3P4B9T9"/>
<keyword evidence="3" id="KW-1185">Reference proteome</keyword>
<name>A0A3P4B9T9_9BURK</name>
<evidence type="ECO:0000313" key="2">
    <source>
        <dbReference type="EMBL" id="VCU72370.1"/>
    </source>
</evidence>
<evidence type="ECO:0008006" key="4">
    <source>
        <dbReference type="Google" id="ProtNLM"/>
    </source>
</evidence>
<accession>A0A3P4B9T9</accession>
<gene>
    <name evidence="2" type="ORF">PIGHUM_04469</name>
</gene>
<organism evidence="2 3">
    <name type="scientific">Pigmentiphaga humi</name>
    <dbReference type="NCBI Taxonomy" id="2478468"/>
    <lineage>
        <taxon>Bacteria</taxon>
        <taxon>Pseudomonadati</taxon>
        <taxon>Pseudomonadota</taxon>
        <taxon>Betaproteobacteria</taxon>
        <taxon>Burkholderiales</taxon>
        <taxon>Alcaligenaceae</taxon>
        <taxon>Pigmentiphaga</taxon>
    </lineage>
</organism>
<keyword evidence="1" id="KW-0175">Coiled coil</keyword>
<evidence type="ECO:0000313" key="3">
    <source>
        <dbReference type="Proteomes" id="UP000277294"/>
    </source>
</evidence>
<feature type="coiled-coil region" evidence="1">
    <location>
        <begin position="176"/>
        <end position="203"/>
    </location>
</feature>